<dbReference type="EMBL" id="JAGFBR010000019">
    <property type="protein sequence ID" value="KAH0448111.1"/>
    <property type="molecule type" value="Genomic_DNA"/>
</dbReference>
<accession>A0AAV7FVM5</accession>
<evidence type="ECO:0000313" key="3">
    <source>
        <dbReference type="Proteomes" id="UP000775213"/>
    </source>
</evidence>
<evidence type="ECO:0000256" key="1">
    <source>
        <dbReference type="SAM" id="MobiDB-lite"/>
    </source>
</evidence>
<protein>
    <submittedName>
        <fullName evidence="2">Uncharacterized protein</fullName>
    </submittedName>
</protein>
<feature type="region of interest" description="Disordered" evidence="1">
    <location>
        <begin position="1"/>
        <end position="34"/>
    </location>
</feature>
<keyword evidence="3" id="KW-1185">Reference proteome</keyword>
<dbReference type="Proteomes" id="UP000775213">
    <property type="component" value="Unassembled WGS sequence"/>
</dbReference>
<organism evidence="2 3">
    <name type="scientific">Dendrobium chrysotoxum</name>
    <name type="common">Orchid</name>
    <dbReference type="NCBI Taxonomy" id="161865"/>
    <lineage>
        <taxon>Eukaryota</taxon>
        <taxon>Viridiplantae</taxon>
        <taxon>Streptophyta</taxon>
        <taxon>Embryophyta</taxon>
        <taxon>Tracheophyta</taxon>
        <taxon>Spermatophyta</taxon>
        <taxon>Magnoliopsida</taxon>
        <taxon>Liliopsida</taxon>
        <taxon>Asparagales</taxon>
        <taxon>Orchidaceae</taxon>
        <taxon>Epidendroideae</taxon>
        <taxon>Malaxideae</taxon>
        <taxon>Dendrobiinae</taxon>
        <taxon>Dendrobium</taxon>
    </lineage>
</organism>
<comment type="caution">
    <text evidence="2">The sequence shown here is derived from an EMBL/GenBank/DDBJ whole genome shotgun (WGS) entry which is preliminary data.</text>
</comment>
<dbReference type="AlphaFoldDB" id="A0AAV7FVM5"/>
<evidence type="ECO:0000313" key="2">
    <source>
        <dbReference type="EMBL" id="KAH0448111.1"/>
    </source>
</evidence>
<sequence>MVRSPEKVVTAGGGDGRLVKRSSNEASASPKRCSRIRSRAEMLWAVSMEVRERERERQQ</sequence>
<name>A0AAV7FVM5_DENCH</name>
<gene>
    <name evidence="2" type="ORF">IEQ34_021911</name>
</gene>
<reference evidence="2 3" key="1">
    <citation type="journal article" date="2021" name="Hortic Res">
        <title>Chromosome-scale assembly of the Dendrobium chrysotoxum genome enhances the understanding of orchid evolution.</title>
        <authorList>
            <person name="Zhang Y."/>
            <person name="Zhang G.Q."/>
            <person name="Zhang D."/>
            <person name="Liu X.D."/>
            <person name="Xu X.Y."/>
            <person name="Sun W.H."/>
            <person name="Yu X."/>
            <person name="Zhu X."/>
            <person name="Wang Z.W."/>
            <person name="Zhao X."/>
            <person name="Zhong W.Y."/>
            <person name="Chen H."/>
            <person name="Yin W.L."/>
            <person name="Huang T."/>
            <person name="Niu S.C."/>
            <person name="Liu Z.J."/>
        </authorList>
    </citation>
    <scope>NUCLEOTIDE SEQUENCE [LARGE SCALE GENOMIC DNA]</scope>
    <source>
        <strain evidence="2">Lindl</strain>
    </source>
</reference>
<proteinExistence type="predicted"/>